<evidence type="ECO:0000256" key="4">
    <source>
        <dbReference type="ARBA" id="ARBA00023136"/>
    </source>
</evidence>
<evidence type="ECO:0000256" key="3">
    <source>
        <dbReference type="ARBA" id="ARBA00022729"/>
    </source>
</evidence>
<evidence type="ECO:0000256" key="1">
    <source>
        <dbReference type="ARBA" id="ARBA00004442"/>
    </source>
</evidence>
<feature type="domain" description="RagB/SusD" evidence="6">
    <location>
        <begin position="267"/>
        <end position="519"/>
    </location>
</feature>
<dbReference type="SUPFAM" id="SSF48452">
    <property type="entry name" value="TPR-like"/>
    <property type="match status" value="1"/>
</dbReference>
<keyword evidence="5" id="KW-0998">Cell outer membrane</keyword>
<evidence type="ECO:0000313" key="9">
    <source>
        <dbReference type="Proteomes" id="UP000297540"/>
    </source>
</evidence>
<comment type="caution">
    <text evidence="8">The sequence shown here is derived from an EMBL/GenBank/DDBJ whole genome shotgun (WGS) entry which is preliminary data.</text>
</comment>
<organism evidence="8 9">
    <name type="scientific">Mucilaginibacter psychrotolerans</name>
    <dbReference type="NCBI Taxonomy" id="1524096"/>
    <lineage>
        <taxon>Bacteria</taxon>
        <taxon>Pseudomonadati</taxon>
        <taxon>Bacteroidota</taxon>
        <taxon>Sphingobacteriia</taxon>
        <taxon>Sphingobacteriales</taxon>
        <taxon>Sphingobacteriaceae</taxon>
        <taxon>Mucilaginibacter</taxon>
    </lineage>
</organism>
<name>A0A4Y8SF53_9SPHI</name>
<feature type="domain" description="SusD-like N-terminal" evidence="7">
    <location>
        <begin position="98"/>
        <end position="223"/>
    </location>
</feature>
<dbReference type="AlphaFoldDB" id="A0A4Y8SF53"/>
<evidence type="ECO:0000313" key="8">
    <source>
        <dbReference type="EMBL" id="TFF37538.1"/>
    </source>
</evidence>
<dbReference type="Proteomes" id="UP000297540">
    <property type="component" value="Unassembled WGS sequence"/>
</dbReference>
<dbReference type="InterPro" id="IPR012944">
    <property type="entry name" value="SusD_RagB_dom"/>
</dbReference>
<dbReference type="RefSeq" id="WP_133230897.1">
    <property type="nucleotide sequence ID" value="NZ_SOZE01000010.1"/>
</dbReference>
<accession>A0A4Y8SF53</accession>
<dbReference type="Pfam" id="PF07980">
    <property type="entry name" value="SusD_RagB"/>
    <property type="match status" value="1"/>
</dbReference>
<comment type="subcellular location">
    <subcellularLocation>
        <location evidence="1">Cell outer membrane</location>
    </subcellularLocation>
</comment>
<keyword evidence="4" id="KW-0472">Membrane</keyword>
<sequence>MKNKKFYIWSASTILLVMATTYSCKKSDLDTSNVNAVTTDQYYKNAGELTKGVNAVYKAAQGLNLVAREWFFIHDLRSDEVSAGGSQLEVPRAQMLAGTFDPTNSVLNSVWNGWFQVVFRANIVLDNAPSVTDDIAIRDRRVGEAKFMRAWAYFDLVSQWGGVPIYTTTVKSPTGFVPRSSEADVYALIIKDLQDAAAVLPGKSGTDKGRATNAAANALLGRVLMQNGDYGGAKAALLKIPTAGADGYALTSRFLDNFEEETEFNSESIFEMVYVDKGDNGFNWGGDSPTEAQTTVRNQEYNPVAWRNLIPSNKLLNEFENVATGAAKTDPRYKFSFYETGDSYNNGASVLLASDQNGESSTVNGVTKKVGFRKFMVIYKEGLPAASFHPGGNNQRILRYAEVLINLAECENELGNTAAAIAYLNQVRARPSVDMPAYPTTQFPVSSKAEVTKAIMHEKMVEMADEQVRNVDIVRWRKKGYFTTDPLSYFKANRDELLPIPTAELDNNPELNGHQNPGY</sequence>
<dbReference type="Gene3D" id="1.25.40.390">
    <property type="match status" value="1"/>
</dbReference>
<evidence type="ECO:0000259" key="7">
    <source>
        <dbReference type="Pfam" id="PF14322"/>
    </source>
</evidence>
<dbReference type="InterPro" id="IPR033985">
    <property type="entry name" value="SusD-like_N"/>
</dbReference>
<protein>
    <submittedName>
        <fullName evidence="8">RagB/SusD family nutrient uptake outer membrane protein</fullName>
    </submittedName>
</protein>
<evidence type="ECO:0000256" key="2">
    <source>
        <dbReference type="ARBA" id="ARBA00006275"/>
    </source>
</evidence>
<keyword evidence="9" id="KW-1185">Reference proteome</keyword>
<dbReference type="EMBL" id="SOZE01000010">
    <property type="protein sequence ID" value="TFF37538.1"/>
    <property type="molecule type" value="Genomic_DNA"/>
</dbReference>
<comment type="similarity">
    <text evidence="2">Belongs to the SusD family.</text>
</comment>
<dbReference type="GO" id="GO:0009279">
    <property type="term" value="C:cell outer membrane"/>
    <property type="evidence" value="ECO:0007669"/>
    <property type="project" value="UniProtKB-SubCell"/>
</dbReference>
<dbReference type="CDD" id="cd08977">
    <property type="entry name" value="SusD"/>
    <property type="match status" value="1"/>
</dbReference>
<reference evidence="8 9" key="1">
    <citation type="journal article" date="2017" name="Int. J. Syst. Evol. Microbiol.">
        <title>Mucilaginibacterpsychrotolerans sp. nov., isolated from peatlands.</title>
        <authorList>
            <person name="Deng Y."/>
            <person name="Shen L."/>
            <person name="Xu B."/>
            <person name="Liu Y."/>
            <person name="Gu Z."/>
            <person name="Liu H."/>
            <person name="Zhou Y."/>
        </authorList>
    </citation>
    <scope>NUCLEOTIDE SEQUENCE [LARGE SCALE GENOMIC DNA]</scope>
    <source>
        <strain evidence="8 9">NH7-4</strain>
    </source>
</reference>
<dbReference type="Pfam" id="PF14322">
    <property type="entry name" value="SusD-like_3"/>
    <property type="match status" value="1"/>
</dbReference>
<dbReference type="PROSITE" id="PS51257">
    <property type="entry name" value="PROKAR_LIPOPROTEIN"/>
    <property type="match status" value="1"/>
</dbReference>
<gene>
    <name evidence="8" type="ORF">E2R66_12140</name>
</gene>
<dbReference type="OrthoDB" id="5694214at2"/>
<evidence type="ECO:0000256" key="5">
    <source>
        <dbReference type="ARBA" id="ARBA00023237"/>
    </source>
</evidence>
<keyword evidence="3" id="KW-0732">Signal</keyword>
<proteinExistence type="inferred from homology"/>
<evidence type="ECO:0000259" key="6">
    <source>
        <dbReference type="Pfam" id="PF07980"/>
    </source>
</evidence>
<dbReference type="InterPro" id="IPR011990">
    <property type="entry name" value="TPR-like_helical_dom_sf"/>
</dbReference>